<protein>
    <submittedName>
        <fullName evidence="2">Uncharacterized protein</fullName>
    </submittedName>
</protein>
<dbReference type="EMBL" id="LSRX01001279">
    <property type="protein sequence ID" value="OLP81455.1"/>
    <property type="molecule type" value="Genomic_DNA"/>
</dbReference>
<organism evidence="2 3">
    <name type="scientific">Symbiodinium microadriaticum</name>
    <name type="common">Dinoflagellate</name>
    <name type="synonym">Zooxanthella microadriatica</name>
    <dbReference type="NCBI Taxonomy" id="2951"/>
    <lineage>
        <taxon>Eukaryota</taxon>
        <taxon>Sar</taxon>
        <taxon>Alveolata</taxon>
        <taxon>Dinophyceae</taxon>
        <taxon>Suessiales</taxon>
        <taxon>Symbiodiniaceae</taxon>
        <taxon>Symbiodinium</taxon>
    </lineage>
</organism>
<gene>
    <name evidence="2" type="ORF">AK812_SmicGene38001</name>
</gene>
<feature type="compositionally biased region" description="Polar residues" evidence="1">
    <location>
        <begin position="114"/>
        <end position="124"/>
    </location>
</feature>
<evidence type="ECO:0000256" key="1">
    <source>
        <dbReference type="SAM" id="MobiDB-lite"/>
    </source>
</evidence>
<evidence type="ECO:0000313" key="2">
    <source>
        <dbReference type="EMBL" id="OLP81455.1"/>
    </source>
</evidence>
<reference evidence="2 3" key="1">
    <citation type="submission" date="2016-02" db="EMBL/GenBank/DDBJ databases">
        <title>Genome analysis of coral dinoflagellate symbionts highlights evolutionary adaptations to a symbiotic lifestyle.</title>
        <authorList>
            <person name="Aranda M."/>
            <person name="Li Y."/>
            <person name="Liew Y.J."/>
            <person name="Baumgarten S."/>
            <person name="Simakov O."/>
            <person name="Wilson M."/>
            <person name="Piel J."/>
            <person name="Ashoor H."/>
            <person name="Bougouffa S."/>
            <person name="Bajic V.B."/>
            <person name="Ryu T."/>
            <person name="Ravasi T."/>
            <person name="Bayer T."/>
            <person name="Micklem G."/>
            <person name="Kim H."/>
            <person name="Bhak J."/>
            <person name="Lajeunesse T.C."/>
            <person name="Voolstra C.R."/>
        </authorList>
    </citation>
    <scope>NUCLEOTIDE SEQUENCE [LARGE SCALE GENOMIC DNA]</scope>
    <source>
        <strain evidence="2 3">CCMP2467</strain>
    </source>
</reference>
<proteinExistence type="predicted"/>
<keyword evidence="3" id="KW-1185">Reference proteome</keyword>
<name>A0A1Q9CEV8_SYMMI</name>
<accession>A0A1Q9CEV8</accession>
<dbReference type="Proteomes" id="UP000186817">
    <property type="component" value="Unassembled WGS sequence"/>
</dbReference>
<evidence type="ECO:0000313" key="3">
    <source>
        <dbReference type="Proteomes" id="UP000186817"/>
    </source>
</evidence>
<feature type="region of interest" description="Disordered" evidence="1">
    <location>
        <begin position="73"/>
        <end position="125"/>
    </location>
</feature>
<dbReference type="AlphaFoldDB" id="A0A1Q9CEV8"/>
<sequence>MAKQSRDQALFPYSLHPAMMRARGPPLARQGPGTGAPKRSLLPVAGGLAALSLAALAGDAFLGQDHFDLRRLAGGGSSTPGEVAKATKPVGAAGQRVMAPDPAAKAAEEVSPLPESSNWAMSTGQKQRLLLRQQLLPKSRKRHEDKI</sequence>
<comment type="caution">
    <text evidence="2">The sequence shown here is derived from an EMBL/GenBank/DDBJ whole genome shotgun (WGS) entry which is preliminary data.</text>
</comment>